<evidence type="ECO:0000313" key="2">
    <source>
        <dbReference type="EMBL" id="KIM45138.1"/>
    </source>
</evidence>
<proteinExistence type="predicted"/>
<feature type="transmembrane region" description="Helical" evidence="1">
    <location>
        <begin position="12"/>
        <end position="39"/>
    </location>
</feature>
<keyword evidence="3" id="KW-1185">Reference proteome</keyword>
<keyword evidence="1" id="KW-0812">Transmembrane</keyword>
<protein>
    <recommendedName>
        <fullName evidence="4">MARVEL domain-containing protein</fullName>
    </recommendedName>
</protein>
<dbReference type="STRING" id="686832.A0A0C2Y5P4"/>
<dbReference type="HOGENOM" id="CLU_083659_2_0_1"/>
<reference evidence="2 3" key="1">
    <citation type="submission" date="2014-04" db="EMBL/GenBank/DDBJ databases">
        <authorList>
            <consortium name="DOE Joint Genome Institute"/>
            <person name="Kuo A."/>
            <person name="Gay G."/>
            <person name="Dore J."/>
            <person name="Kohler A."/>
            <person name="Nagy L.G."/>
            <person name="Floudas D."/>
            <person name="Copeland A."/>
            <person name="Barry K.W."/>
            <person name="Cichocki N."/>
            <person name="Veneault-Fourrey C."/>
            <person name="LaButti K."/>
            <person name="Lindquist E.A."/>
            <person name="Lipzen A."/>
            <person name="Lundell T."/>
            <person name="Morin E."/>
            <person name="Murat C."/>
            <person name="Sun H."/>
            <person name="Tunlid A."/>
            <person name="Henrissat B."/>
            <person name="Grigoriev I.V."/>
            <person name="Hibbett D.S."/>
            <person name="Martin F."/>
            <person name="Nordberg H.P."/>
            <person name="Cantor M.N."/>
            <person name="Hua S.X."/>
        </authorList>
    </citation>
    <scope>NUCLEOTIDE SEQUENCE [LARGE SCALE GENOMIC DNA]</scope>
    <source>
        <strain evidence="3">h7</strain>
    </source>
</reference>
<feature type="transmembrane region" description="Helical" evidence="1">
    <location>
        <begin position="51"/>
        <end position="70"/>
    </location>
</feature>
<name>A0A0C2Y5P4_HEBCY</name>
<evidence type="ECO:0000313" key="3">
    <source>
        <dbReference type="Proteomes" id="UP000053424"/>
    </source>
</evidence>
<evidence type="ECO:0008006" key="4">
    <source>
        <dbReference type="Google" id="ProtNLM"/>
    </source>
</evidence>
<sequence>MTKVLRRTFCCCIPVRVGVILIGILGLIGGSGVAALAIINLKHQEGSKTASILQIVIYILLAFVSIFGLFGAISRRLGFIRLYLGMLITHLMFSMGSGIYAIHRNFKDAPKYISDCASGSEDAGVLRVCQNGAALLKSVMVGVFILAWLLETWACFIVVSYNKQLVEEEQTKSIVKDTESW</sequence>
<evidence type="ECO:0000256" key="1">
    <source>
        <dbReference type="SAM" id="Phobius"/>
    </source>
</evidence>
<dbReference type="OrthoDB" id="3362027at2759"/>
<keyword evidence="1" id="KW-1133">Transmembrane helix</keyword>
<dbReference type="EMBL" id="KN831772">
    <property type="protein sequence ID" value="KIM45138.1"/>
    <property type="molecule type" value="Genomic_DNA"/>
</dbReference>
<dbReference type="Proteomes" id="UP000053424">
    <property type="component" value="Unassembled WGS sequence"/>
</dbReference>
<dbReference type="AlphaFoldDB" id="A0A0C2Y5P4"/>
<accession>A0A0C2Y5P4</accession>
<organism evidence="2 3">
    <name type="scientific">Hebeloma cylindrosporum</name>
    <dbReference type="NCBI Taxonomy" id="76867"/>
    <lineage>
        <taxon>Eukaryota</taxon>
        <taxon>Fungi</taxon>
        <taxon>Dikarya</taxon>
        <taxon>Basidiomycota</taxon>
        <taxon>Agaricomycotina</taxon>
        <taxon>Agaricomycetes</taxon>
        <taxon>Agaricomycetidae</taxon>
        <taxon>Agaricales</taxon>
        <taxon>Agaricineae</taxon>
        <taxon>Hymenogastraceae</taxon>
        <taxon>Hebeloma</taxon>
    </lineage>
</organism>
<reference evidence="3" key="2">
    <citation type="submission" date="2015-01" db="EMBL/GenBank/DDBJ databases">
        <title>Evolutionary Origins and Diversification of the Mycorrhizal Mutualists.</title>
        <authorList>
            <consortium name="DOE Joint Genome Institute"/>
            <consortium name="Mycorrhizal Genomics Consortium"/>
            <person name="Kohler A."/>
            <person name="Kuo A."/>
            <person name="Nagy L.G."/>
            <person name="Floudas D."/>
            <person name="Copeland A."/>
            <person name="Barry K.W."/>
            <person name="Cichocki N."/>
            <person name="Veneault-Fourrey C."/>
            <person name="LaButti K."/>
            <person name="Lindquist E.A."/>
            <person name="Lipzen A."/>
            <person name="Lundell T."/>
            <person name="Morin E."/>
            <person name="Murat C."/>
            <person name="Riley R."/>
            <person name="Ohm R."/>
            <person name="Sun H."/>
            <person name="Tunlid A."/>
            <person name="Henrissat B."/>
            <person name="Grigoriev I.V."/>
            <person name="Hibbett D.S."/>
            <person name="Martin F."/>
        </authorList>
    </citation>
    <scope>NUCLEOTIDE SEQUENCE [LARGE SCALE GENOMIC DNA]</scope>
    <source>
        <strain evidence="3">h7</strain>
    </source>
</reference>
<feature type="transmembrane region" description="Helical" evidence="1">
    <location>
        <begin position="82"/>
        <end position="102"/>
    </location>
</feature>
<gene>
    <name evidence="2" type="ORF">M413DRAFT_441811</name>
</gene>
<keyword evidence="1" id="KW-0472">Membrane</keyword>
<feature type="transmembrane region" description="Helical" evidence="1">
    <location>
        <begin position="139"/>
        <end position="161"/>
    </location>
</feature>